<dbReference type="EMBL" id="CANI01000039">
    <property type="protein sequence ID" value="CCM78718.1"/>
    <property type="molecule type" value="Genomic_DNA"/>
</dbReference>
<dbReference type="AlphaFoldDB" id="K0PXV9"/>
<name>K0PXV9_9HYPH</name>
<dbReference type="Proteomes" id="UP000009319">
    <property type="component" value="Unassembled WGS sequence"/>
</dbReference>
<feature type="compositionally biased region" description="Basic and acidic residues" evidence="1">
    <location>
        <begin position="9"/>
        <end position="20"/>
    </location>
</feature>
<organism evidence="2 3">
    <name type="scientific">Rhizobium mesoamericanum STM3625</name>
    <dbReference type="NCBI Taxonomy" id="1211777"/>
    <lineage>
        <taxon>Bacteria</taxon>
        <taxon>Pseudomonadati</taxon>
        <taxon>Pseudomonadota</taxon>
        <taxon>Alphaproteobacteria</taxon>
        <taxon>Hyphomicrobiales</taxon>
        <taxon>Rhizobiaceae</taxon>
        <taxon>Rhizobium/Agrobacterium group</taxon>
        <taxon>Rhizobium</taxon>
    </lineage>
</organism>
<dbReference type="InterPro" id="IPR036661">
    <property type="entry name" value="Luciferase-like_sf"/>
</dbReference>
<evidence type="ECO:0000256" key="1">
    <source>
        <dbReference type="SAM" id="MobiDB-lite"/>
    </source>
</evidence>
<dbReference type="HOGENOM" id="CLU_2370829_0_0_5"/>
<comment type="caution">
    <text evidence="2">The sequence shown here is derived from an EMBL/GenBank/DDBJ whole genome shotgun (WGS) entry which is preliminary data.</text>
</comment>
<evidence type="ECO:0000313" key="3">
    <source>
        <dbReference type="Proteomes" id="UP000009319"/>
    </source>
</evidence>
<dbReference type="eggNOG" id="COG2141">
    <property type="taxonomic scope" value="Bacteria"/>
</dbReference>
<feature type="region of interest" description="Disordered" evidence="1">
    <location>
        <begin position="1"/>
        <end position="20"/>
    </location>
</feature>
<dbReference type="GO" id="GO:0016705">
    <property type="term" value="F:oxidoreductase activity, acting on paired donors, with incorporation or reduction of molecular oxygen"/>
    <property type="evidence" value="ECO:0007669"/>
    <property type="project" value="InterPro"/>
</dbReference>
<keyword evidence="3" id="KW-1185">Reference proteome</keyword>
<reference evidence="2 3" key="1">
    <citation type="journal article" date="2013" name="Genome Announc.">
        <title>Draft Genome Sequence of Rhizobium mesoamericanum STM3625, a Nitrogen-Fixing Symbiont of Mimosa pudica Isolated in French Guiana (South America).</title>
        <authorList>
            <person name="Moulin L."/>
            <person name="Mornico D."/>
            <person name="Melkonian R."/>
            <person name="Klonowska A."/>
        </authorList>
    </citation>
    <scope>NUCLEOTIDE SEQUENCE [LARGE SCALE GENOMIC DNA]</scope>
    <source>
        <strain evidence="2 3">STM3625</strain>
    </source>
</reference>
<sequence length="95" mass="10197">MVVGGTAREALDKRENDHRHASVEASLTHYSASTGVDFSMYGLDESIERASTNGNQRAKPVTLRQIIDQTVLGCRMRAIVGSGRSTGGSPESLSF</sequence>
<proteinExistence type="predicted"/>
<protein>
    <submittedName>
        <fullName evidence="2">Putative desulfurization/monoxygenase</fullName>
    </submittedName>
</protein>
<dbReference type="STRING" id="1211777.BN77_p11408"/>
<gene>
    <name evidence="2" type="ORF">BN77_p11408</name>
</gene>
<dbReference type="Gene3D" id="3.20.20.30">
    <property type="entry name" value="Luciferase-like domain"/>
    <property type="match status" value="1"/>
</dbReference>
<evidence type="ECO:0000313" key="2">
    <source>
        <dbReference type="EMBL" id="CCM78718.1"/>
    </source>
</evidence>
<accession>K0PXV9</accession>